<dbReference type="AlphaFoldDB" id="A0A9Y1BRG0"/>
<proteinExistence type="predicted"/>
<evidence type="ECO:0000313" key="1">
    <source>
        <dbReference type="EMBL" id="UJG43680.1"/>
    </source>
</evidence>
<dbReference type="EMBL" id="CP084167">
    <property type="protein sequence ID" value="UJG43680.1"/>
    <property type="molecule type" value="Genomic_DNA"/>
</dbReference>
<reference evidence="1" key="1">
    <citation type="journal article" date="2022" name="Nat. Microbiol.">
        <title>Unique mobile elements and scalable gene flow at the prokaryote-eukaryote boundary revealed by circularized Asgard archaea genomes.</title>
        <authorList>
            <person name="Wu F."/>
            <person name="Speth D.R."/>
            <person name="Philosof A."/>
            <person name="Cremiere A."/>
            <person name="Narayanan A."/>
            <person name="Barco R.A."/>
            <person name="Connon S.A."/>
            <person name="Amend J.P."/>
            <person name="Antoshechkin I.A."/>
            <person name="Orphan V.J."/>
        </authorList>
    </citation>
    <scope>NUCLEOTIDE SEQUENCE</scope>
    <source>
        <strain evidence="1">PR6</strain>
    </source>
</reference>
<accession>A0A9Y1BRG0</accession>
<gene>
    <name evidence="1" type="ORF">K9W46_00510</name>
</gene>
<organism evidence="1">
    <name type="scientific">Candidatus Heimdallarchaeum endolithica</name>
    <dbReference type="NCBI Taxonomy" id="2876572"/>
    <lineage>
        <taxon>Archaea</taxon>
        <taxon>Promethearchaeati</taxon>
        <taxon>Candidatus Heimdallarchaeota</taxon>
        <taxon>Candidatus Heimdallarchaeia (ex Rinke et al. 2021) (nom. nud.)</taxon>
        <taxon>Candidatus Heimdallarchaeales</taxon>
        <taxon>Candidatus Heimdallarchaeaceae</taxon>
        <taxon>Candidatus Heimdallarchaeum</taxon>
    </lineage>
</organism>
<protein>
    <submittedName>
        <fullName evidence="1">Uncharacterized protein</fullName>
    </submittedName>
</protein>
<name>A0A9Y1BRG0_9ARCH</name>
<sequence length="47" mass="5780">MEVYVGIITYFQILDPQKVREFIIINEPFLKKLVKRKREKVREGERE</sequence>
<dbReference type="Proteomes" id="UP001200513">
    <property type="component" value="Chromosome"/>
</dbReference>